<dbReference type="Proteomes" id="UP000823674">
    <property type="component" value="Chromosome A09"/>
</dbReference>
<feature type="compositionally biased region" description="Polar residues" evidence="1">
    <location>
        <begin position="126"/>
        <end position="135"/>
    </location>
</feature>
<organism evidence="2 3">
    <name type="scientific">Brassica rapa subsp. trilocularis</name>
    <dbReference type="NCBI Taxonomy" id="1813537"/>
    <lineage>
        <taxon>Eukaryota</taxon>
        <taxon>Viridiplantae</taxon>
        <taxon>Streptophyta</taxon>
        <taxon>Embryophyta</taxon>
        <taxon>Tracheophyta</taxon>
        <taxon>Spermatophyta</taxon>
        <taxon>Magnoliopsida</taxon>
        <taxon>eudicotyledons</taxon>
        <taxon>Gunneridae</taxon>
        <taxon>Pentapetalae</taxon>
        <taxon>rosids</taxon>
        <taxon>malvids</taxon>
        <taxon>Brassicales</taxon>
        <taxon>Brassicaceae</taxon>
        <taxon>Brassiceae</taxon>
        <taxon>Brassica</taxon>
    </lineage>
</organism>
<sequence length="312" mass="36266">MVYKCFKIKLLCFRVFLEYLRVQSFDLTFKCHQFEINQHPIAEVMPVLLKSGQSASREEVVEEMKDCRSTMHPCHRSTPRSYTKLPKYPWTTKNHIYVIYKPLLTATLSKLSLIHSSRLGEKGRTPSDSSWNSYGPSKKEPDGLCRIRKSTREVWIDTLQAKAIDNVHHQSIDNLQEAEIDRANQPSNNTIHPATVHRVTAHCGTVYLDTVHPVLFIEVLFILTIFIPRRSTLFIHRQSTLFNPRRSTLFIPCRLTLFIPRQSARSSPIIYLEMHLAGSDIKTAFLRKFLYEASATRQKKFNDMLDKMIKDQ</sequence>
<feature type="region of interest" description="Disordered" evidence="1">
    <location>
        <begin position="119"/>
        <end position="143"/>
    </location>
</feature>
<keyword evidence="3" id="KW-1185">Reference proteome</keyword>
<gene>
    <name evidence="2" type="primary">A09g508070.1_BraROA</name>
    <name evidence="2" type="ORF">IGI04_035736</name>
</gene>
<evidence type="ECO:0000313" key="2">
    <source>
        <dbReference type="EMBL" id="KAG5384266.1"/>
    </source>
</evidence>
<dbReference type="EMBL" id="JADBGQ010000008">
    <property type="protein sequence ID" value="KAG5384266.1"/>
    <property type="molecule type" value="Genomic_DNA"/>
</dbReference>
<evidence type="ECO:0000313" key="3">
    <source>
        <dbReference type="Proteomes" id="UP000823674"/>
    </source>
</evidence>
<evidence type="ECO:0000256" key="1">
    <source>
        <dbReference type="SAM" id="MobiDB-lite"/>
    </source>
</evidence>
<reference evidence="2 3" key="1">
    <citation type="submission" date="2021-03" db="EMBL/GenBank/DDBJ databases">
        <authorList>
            <person name="King G.J."/>
            <person name="Bancroft I."/>
            <person name="Baten A."/>
            <person name="Bloomfield J."/>
            <person name="Borpatragohain P."/>
            <person name="He Z."/>
            <person name="Irish N."/>
            <person name="Irwin J."/>
            <person name="Liu K."/>
            <person name="Mauleon R.P."/>
            <person name="Moore J."/>
            <person name="Morris R."/>
            <person name="Ostergaard L."/>
            <person name="Wang B."/>
            <person name="Wells R."/>
        </authorList>
    </citation>
    <scope>NUCLEOTIDE SEQUENCE [LARGE SCALE GENOMIC DNA]</scope>
    <source>
        <strain evidence="2">R-o-18</strain>
        <tissue evidence="2">Leaf</tissue>
    </source>
</reference>
<accession>A0ABQ7LES6</accession>
<protein>
    <submittedName>
        <fullName evidence="2">Uncharacterized protein</fullName>
    </submittedName>
</protein>
<proteinExistence type="predicted"/>
<name>A0ABQ7LES6_BRACM</name>
<comment type="caution">
    <text evidence="2">The sequence shown here is derived from an EMBL/GenBank/DDBJ whole genome shotgun (WGS) entry which is preliminary data.</text>
</comment>